<evidence type="ECO:0000259" key="19">
    <source>
        <dbReference type="Pfam" id="PF02887"/>
    </source>
</evidence>
<dbReference type="PROSITE" id="PS00110">
    <property type="entry name" value="PYRUVATE_KINASE"/>
    <property type="match status" value="1"/>
</dbReference>
<comment type="pathway">
    <text evidence="3 17">Carbohydrate degradation; glycolysis; pyruvate from D-glyceraldehyde 3-phosphate: step 5/5.</text>
</comment>
<dbReference type="InterPro" id="IPR018209">
    <property type="entry name" value="Pyrv_Knase_AS"/>
</dbReference>
<dbReference type="Gene3D" id="2.40.33.10">
    <property type="entry name" value="PK beta-barrel domain-like"/>
    <property type="match status" value="1"/>
</dbReference>
<keyword evidence="11" id="KW-0067">ATP-binding</keyword>
<evidence type="ECO:0000256" key="1">
    <source>
        <dbReference type="ARBA" id="ARBA00001946"/>
    </source>
</evidence>
<dbReference type="GO" id="GO:0005524">
    <property type="term" value="F:ATP binding"/>
    <property type="evidence" value="ECO:0007669"/>
    <property type="project" value="UniProtKB-KW"/>
</dbReference>
<accession>A0A9D2J6G9</accession>
<comment type="cofactor">
    <cofactor evidence="2">
        <name>K(+)</name>
        <dbReference type="ChEBI" id="CHEBI:29103"/>
    </cofactor>
</comment>
<dbReference type="SUPFAM" id="SSF51621">
    <property type="entry name" value="Phosphoenolpyruvate/pyruvate domain"/>
    <property type="match status" value="1"/>
</dbReference>
<comment type="caution">
    <text evidence="20">The sequence shown here is derived from an EMBL/GenBank/DDBJ whole genome shotgun (WGS) entry which is preliminary data.</text>
</comment>
<keyword evidence="15 20" id="KW-0670">Pyruvate</keyword>
<keyword evidence="13" id="KW-0630">Potassium</keyword>
<feature type="domain" description="Pyruvate kinase barrel" evidence="18">
    <location>
        <begin position="1"/>
        <end position="322"/>
    </location>
</feature>
<dbReference type="FunFam" id="2.40.33.10:FF:000001">
    <property type="entry name" value="Pyruvate kinase"/>
    <property type="match status" value="1"/>
</dbReference>
<dbReference type="Gene3D" id="3.20.20.60">
    <property type="entry name" value="Phosphoenolpyruvate-binding domains"/>
    <property type="match status" value="1"/>
</dbReference>
<comment type="cofactor">
    <cofactor evidence="1">
        <name>Mg(2+)</name>
        <dbReference type="ChEBI" id="CHEBI:18420"/>
    </cofactor>
</comment>
<dbReference type="SUPFAM" id="SSF50800">
    <property type="entry name" value="PK beta-barrel domain-like"/>
    <property type="match status" value="1"/>
</dbReference>
<dbReference type="GO" id="GO:0004743">
    <property type="term" value="F:pyruvate kinase activity"/>
    <property type="evidence" value="ECO:0007669"/>
    <property type="project" value="UniProtKB-UniRule"/>
</dbReference>
<reference evidence="20" key="1">
    <citation type="journal article" date="2021" name="PeerJ">
        <title>Extensive microbial diversity within the chicken gut microbiome revealed by metagenomics and culture.</title>
        <authorList>
            <person name="Gilroy R."/>
            <person name="Ravi A."/>
            <person name="Getino M."/>
            <person name="Pursley I."/>
            <person name="Horton D.L."/>
            <person name="Alikhan N.F."/>
            <person name="Baker D."/>
            <person name="Gharbi K."/>
            <person name="Hall N."/>
            <person name="Watson M."/>
            <person name="Adriaenssens E.M."/>
            <person name="Foster-Nyarko E."/>
            <person name="Jarju S."/>
            <person name="Secka A."/>
            <person name="Antonio M."/>
            <person name="Oren A."/>
            <person name="Chaudhuri R.R."/>
            <person name="La Ragione R."/>
            <person name="Hildebrand F."/>
            <person name="Pallen M.J."/>
        </authorList>
    </citation>
    <scope>NUCLEOTIDE SEQUENCE</scope>
    <source>
        <strain evidence="20">CHK179-28034</strain>
    </source>
</reference>
<dbReference type="GO" id="GO:0000287">
    <property type="term" value="F:magnesium ion binding"/>
    <property type="evidence" value="ECO:0007669"/>
    <property type="project" value="UniProtKB-UniRule"/>
</dbReference>
<dbReference type="AlphaFoldDB" id="A0A9D2J6G9"/>
<evidence type="ECO:0000259" key="18">
    <source>
        <dbReference type="Pfam" id="PF00224"/>
    </source>
</evidence>
<evidence type="ECO:0000256" key="13">
    <source>
        <dbReference type="ARBA" id="ARBA00022958"/>
    </source>
</evidence>
<protein>
    <recommendedName>
        <fullName evidence="6 16">Pyruvate kinase</fullName>
        <ecNumber evidence="5 16">2.7.1.40</ecNumber>
    </recommendedName>
</protein>
<evidence type="ECO:0000256" key="7">
    <source>
        <dbReference type="ARBA" id="ARBA00022679"/>
    </source>
</evidence>
<evidence type="ECO:0000256" key="15">
    <source>
        <dbReference type="ARBA" id="ARBA00023317"/>
    </source>
</evidence>
<reference evidence="20" key="2">
    <citation type="submission" date="2021-04" db="EMBL/GenBank/DDBJ databases">
        <authorList>
            <person name="Gilroy R."/>
        </authorList>
    </citation>
    <scope>NUCLEOTIDE SEQUENCE</scope>
    <source>
        <strain evidence="20">CHK179-28034</strain>
    </source>
</reference>
<feature type="domain" description="Pyruvate kinase C-terminal" evidence="19">
    <location>
        <begin position="356"/>
        <end position="469"/>
    </location>
</feature>
<evidence type="ECO:0000256" key="10">
    <source>
        <dbReference type="ARBA" id="ARBA00022777"/>
    </source>
</evidence>
<dbReference type="GO" id="GO:0016301">
    <property type="term" value="F:kinase activity"/>
    <property type="evidence" value="ECO:0007669"/>
    <property type="project" value="UniProtKB-KW"/>
</dbReference>
<dbReference type="InterPro" id="IPR011037">
    <property type="entry name" value="Pyrv_Knase-like_insert_dom_sf"/>
</dbReference>
<dbReference type="Proteomes" id="UP000824049">
    <property type="component" value="Unassembled WGS sequence"/>
</dbReference>
<comment type="catalytic activity">
    <reaction evidence="17">
        <text>pyruvate + ATP = phosphoenolpyruvate + ADP + H(+)</text>
        <dbReference type="Rhea" id="RHEA:18157"/>
        <dbReference type="ChEBI" id="CHEBI:15361"/>
        <dbReference type="ChEBI" id="CHEBI:15378"/>
        <dbReference type="ChEBI" id="CHEBI:30616"/>
        <dbReference type="ChEBI" id="CHEBI:58702"/>
        <dbReference type="ChEBI" id="CHEBI:456216"/>
        <dbReference type="EC" id="2.7.1.40"/>
    </reaction>
</comment>
<evidence type="ECO:0000313" key="21">
    <source>
        <dbReference type="Proteomes" id="UP000824049"/>
    </source>
</evidence>
<dbReference type="InterPro" id="IPR015795">
    <property type="entry name" value="Pyrv_Knase_C"/>
</dbReference>
<keyword evidence="12 17" id="KW-0460">Magnesium</keyword>
<evidence type="ECO:0000256" key="6">
    <source>
        <dbReference type="ARBA" id="ARBA00018587"/>
    </source>
</evidence>
<evidence type="ECO:0000256" key="4">
    <source>
        <dbReference type="ARBA" id="ARBA00008663"/>
    </source>
</evidence>
<dbReference type="InterPro" id="IPR040442">
    <property type="entry name" value="Pyrv_kinase-like_dom_sf"/>
</dbReference>
<dbReference type="GO" id="GO:0030955">
    <property type="term" value="F:potassium ion binding"/>
    <property type="evidence" value="ECO:0007669"/>
    <property type="project" value="UniProtKB-UniRule"/>
</dbReference>
<evidence type="ECO:0000256" key="12">
    <source>
        <dbReference type="ARBA" id="ARBA00022842"/>
    </source>
</evidence>
<keyword evidence="9" id="KW-0547">Nucleotide-binding</keyword>
<dbReference type="NCBIfam" id="NF004491">
    <property type="entry name" value="PRK05826.1"/>
    <property type="match status" value="1"/>
</dbReference>
<dbReference type="NCBIfam" id="TIGR01064">
    <property type="entry name" value="pyruv_kin"/>
    <property type="match status" value="1"/>
</dbReference>
<evidence type="ECO:0000313" key="20">
    <source>
        <dbReference type="EMBL" id="HIZ38378.1"/>
    </source>
</evidence>
<dbReference type="NCBIfam" id="NF004978">
    <property type="entry name" value="PRK06354.1"/>
    <property type="match status" value="1"/>
</dbReference>
<evidence type="ECO:0000256" key="9">
    <source>
        <dbReference type="ARBA" id="ARBA00022741"/>
    </source>
</evidence>
<evidence type="ECO:0000256" key="11">
    <source>
        <dbReference type="ARBA" id="ARBA00022840"/>
    </source>
</evidence>
<dbReference type="EC" id="2.7.1.40" evidence="5 16"/>
<dbReference type="PRINTS" id="PR01050">
    <property type="entry name" value="PYRUVTKNASE"/>
</dbReference>
<comment type="similarity">
    <text evidence="4 17">Belongs to the pyruvate kinase family.</text>
</comment>
<dbReference type="SUPFAM" id="SSF52935">
    <property type="entry name" value="PK C-terminal domain-like"/>
    <property type="match status" value="1"/>
</dbReference>
<dbReference type="InterPro" id="IPR015793">
    <property type="entry name" value="Pyrv_Knase_brl"/>
</dbReference>
<evidence type="ECO:0000256" key="14">
    <source>
        <dbReference type="ARBA" id="ARBA00023152"/>
    </source>
</evidence>
<name>A0A9D2J6G9_9FIRM</name>
<evidence type="ECO:0000256" key="2">
    <source>
        <dbReference type="ARBA" id="ARBA00001958"/>
    </source>
</evidence>
<proteinExistence type="inferred from homology"/>
<gene>
    <name evidence="20" type="primary">pyk</name>
    <name evidence="20" type="ORF">H9968_00410</name>
</gene>
<dbReference type="EMBL" id="DXBR01000006">
    <property type="protein sequence ID" value="HIZ38378.1"/>
    <property type="molecule type" value="Genomic_DNA"/>
</dbReference>
<dbReference type="InterPro" id="IPR036918">
    <property type="entry name" value="Pyrv_Knase_C_sf"/>
</dbReference>
<dbReference type="InterPro" id="IPR001697">
    <property type="entry name" value="Pyr_Knase"/>
</dbReference>
<keyword evidence="10 17" id="KW-0418">Kinase</keyword>
<evidence type="ECO:0000256" key="5">
    <source>
        <dbReference type="ARBA" id="ARBA00012142"/>
    </source>
</evidence>
<dbReference type="Gene3D" id="3.40.1380.20">
    <property type="entry name" value="Pyruvate kinase, C-terminal domain"/>
    <property type="match status" value="1"/>
</dbReference>
<dbReference type="InterPro" id="IPR015806">
    <property type="entry name" value="Pyrv_Knase_insert_dom_sf"/>
</dbReference>
<dbReference type="InterPro" id="IPR015813">
    <property type="entry name" value="Pyrv/PenolPyrv_kinase-like_dom"/>
</dbReference>
<dbReference type="FunFam" id="3.20.20.60:FF:000001">
    <property type="entry name" value="Pyruvate kinase"/>
    <property type="match status" value="1"/>
</dbReference>
<evidence type="ECO:0000256" key="3">
    <source>
        <dbReference type="ARBA" id="ARBA00004997"/>
    </source>
</evidence>
<dbReference type="Pfam" id="PF00224">
    <property type="entry name" value="PK"/>
    <property type="match status" value="1"/>
</dbReference>
<dbReference type="PANTHER" id="PTHR11817">
    <property type="entry name" value="PYRUVATE KINASE"/>
    <property type="match status" value="1"/>
</dbReference>
<dbReference type="Pfam" id="PF02887">
    <property type="entry name" value="PK_C"/>
    <property type="match status" value="1"/>
</dbReference>
<keyword evidence="7 17" id="KW-0808">Transferase</keyword>
<sequence>MKKTKIICTLGPATDEEPVLMTMIQSGMDIARLNFSHGTKEDHHRRIAMVRRAGEKLGVPVGVLLDTKGPEIRTGKMENGSVTLREDTVVRVTTDDRMGTAECFSVSYKPLPDAVKEGTLLLIDDGILRLKVEETGKDYFLCRVINGGELKSNKGVNVPGVKVNLPAITERDEEDIRFGLEEGIDFIAASFVRGREAVESIRAICDSAGKNVFIIAKIENEEGIENIDEIIDSADGIMIARGDLGVEIPAEEVPYLQKKIIEKCNFKMKPVITATQMLDSMMRNPRPTRAEAADVANAIYDGTDAVMLSGESAAGKFPVESVNMMAKIAEETEQHLSGHLLERQRDIKSRVTISSTIAHMSVRAAEELEASCIIAATMTGTTARYLSNFRPPCVIAGVTPNEWVMRRMQLYWGVYPVKIREITTTDDLILSAVEKTGRKSFVKDGDVCIMTAGIAAKENNPYTTNMIRVFRMGES</sequence>
<evidence type="ECO:0000256" key="17">
    <source>
        <dbReference type="RuleBase" id="RU000504"/>
    </source>
</evidence>
<keyword evidence="14 17" id="KW-0324">Glycolysis</keyword>
<keyword evidence="8" id="KW-0479">Metal-binding</keyword>
<organism evidence="20 21">
    <name type="scientific">Candidatus Anaerobutyricum stercoris</name>
    <dbReference type="NCBI Taxonomy" id="2838457"/>
    <lineage>
        <taxon>Bacteria</taxon>
        <taxon>Bacillati</taxon>
        <taxon>Bacillota</taxon>
        <taxon>Clostridia</taxon>
        <taxon>Lachnospirales</taxon>
        <taxon>Lachnospiraceae</taxon>
        <taxon>Anaerobutyricum</taxon>
    </lineage>
</organism>
<dbReference type="GO" id="GO:0006950">
    <property type="term" value="P:response to stress"/>
    <property type="evidence" value="ECO:0007669"/>
    <property type="project" value="UniProtKB-ARBA"/>
</dbReference>
<evidence type="ECO:0000256" key="8">
    <source>
        <dbReference type="ARBA" id="ARBA00022723"/>
    </source>
</evidence>
<evidence type="ECO:0000256" key="16">
    <source>
        <dbReference type="NCBIfam" id="TIGR01064"/>
    </source>
</evidence>